<dbReference type="InterPro" id="IPR009045">
    <property type="entry name" value="Zn_M74/Hedgehog-like"/>
</dbReference>
<dbReference type="EMBL" id="CAFBMQ010000162">
    <property type="protein sequence ID" value="CAB4914751.1"/>
    <property type="molecule type" value="Genomic_DNA"/>
</dbReference>
<feature type="domain" description="D-alanyl-D-alanine carboxypeptidase-like core" evidence="1">
    <location>
        <begin position="67"/>
        <end position="149"/>
    </location>
</feature>
<dbReference type="Gene3D" id="3.30.1380.10">
    <property type="match status" value="1"/>
</dbReference>
<sequence>MPRTRRRPLALLLSSLVLAACASTAVAGSPSPTMTTPEGAVIGPEDGYLPDGTALSPFDTSQSAVSNLERALLDALQDATTAAAGDGVEVQVTSGWRSAALQQSLFDQAVAEHGSVEEARRFVLSPEHSQHVTGRAVDVAPYAAMDWLSRFGSDYGLCRTYANEAWHFELATSRGGECPEPLADATAG</sequence>
<dbReference type="Pfam" id="PF02557">
    <property type="entry name" value="VanY"/>
    <property type="match status" value="1"/>
</dbReference>
<dbReference type="InterPro" id="IPR003709">
    <property type="entry name" value="VanY-like_core_dom"/>
</dbReference>
<dbReference type="SUPFAM" id="SSF55166">
    <property type="entry name" value="Hedgehog/DD-peptidase"/>
    <property type="match status" value="1"/>
</dbReference>
<dbReference type="PANTHER" id="PTHR34385">
    <property type="entry name" value="D-ALANYL-D-ALANINE CARBOXYPEPTIDASE"/>
    <property type="match status" value="1"/>
</dbReference>
<dbReference type="InterPro" id="IPR052179">
    <property type="entry name" value="DD-CPase-like"/>
</dbReference>
<proteinExistence type="predicted"/>
<reference evidence="2" key="1">
    <citation type="submission" date="2020-05" db="EMBL/GenBank/DDBJ databases">
        <authorList>
            <person name="Chiriac C."/>
            <person name="Salcher M."/>
            <person name="Ghai R."/>
            <person name="Kavagutti S V."/>
        </authorList>
    </citation>
    <scope>NUCLEOTIDE SEQUENCE</scope>
</reference>
<gene>
    <name evidence="2" type="ORF">UFOPK3609_01080</name>
</gene>
<dbReference type="GO" id="GO:0008233">
    <property type="term" value="F:peptidase activity"/>
    <property type="evidence" value="ECO:0007669"/>
    <property type="project" value="InterPro"/>
</dbReference>
<protein>
    <submittedName>
        <fullName evidence="2">Unannotated protein</fullName>
    </submittedName>
</protein>
<organism evidence="2">
    <name type="scientific">freshwater metagenome</name>
    <dbReference type="NCBI Taxonomy" id="449393"/>
    <lineage>
        <taxon>unclassified sequences</taxon>
        <taxon>metagenomes</taxon>
        <taxon>ecological metagenomes</taxon>
    </lineage>
</organism>
<dbReference type="AlphaFoldDB" id="A0A6J7H1N3"/>
<dbReference type="PROSITE" id="PS51257">
    <property type="entry name" value="PROKAR_LIPOPROTEIN"/>
    <property type="match status" value="1"/>
</dbReference>
<evidence type="ECO:0000313" key="2">
    <source>
        <dbReference type="EMBL" id="CAB4914751.1"/>
    </source>
</evidence>
<dbReference type="GO" id="GO:0006508">
    <property type="term" value="P:proteolysis"/>
    <property type="evidence" value="ECO:0007669"/>
    <property type="project" value="InterPro"/>
</dbReference>
<accession>A0A6J7H1N3</accession>
<evidence type="ECO:0000259" key="1">
    <source>
        <dbReference type="Pfam" id="PF02557"/>
    </source>
</evidence>
<dbReference type="PANTHER" id="PTHR34385:SF1">
    <property type="entry name" value="PEPTIDOGLYCAN L-ALANYL-D-GLUTAMATE ENDOPEPTIDASE CWLK"/>
    <property type="match status" value="1"/>
</dbReference>
<name>A0A6J7H1N3_9ZZZZ</name>
<dbReference type="CDD" id="cd14846">
    <property type="entry name" value="Peptidase_M15_like"/>
    <property type="match status" value="1"/>
</dbReference>